<dbReference type="HOGENOM" id="CLU_911176_0_0_11"/>
<keyword evidence="2" id="KW-1185">Reference proteome</keyword>
<gene>
    <name evidence="1" type="ordered locus">Afer_0466</name>
</gene>
<dbReference type="OrthoDB" id="3852571at2"/>
<sequence>MVAAVVAVAAPRGAKHHHHTQHLFMPSPTGGQPIEAPTSRHTIWLLAEAHFDQVVSVAPVRALFARGVVYEPITPRQHPSTLVPVIPTADFHAESQLAQAIADHELATGVRAVIYDNERFANTPTVEQDNIRLSTERAAAVARAAGLQSICDFIESDRLPSGERTAQNEVPPCSIVGLNTVQQSERSTARYRAVVARDVAVIRSVDPSVPIIAGLSSNPRGTPVTAAELTADMEATAGLVNGYWLNVPAPGVGCPACHAPDPGLMAEALAALPAGFATTG</sequence>
<dbReference type="Proteomes" id="UP000000771">
    <property type="component" value="Chromosome"/>
</dbReference>
<dbReference type="AlphaFoldDB" id="C7M340"/>
<protein>
    <submittedName>
        <fullName evidence="1">Uncharacterized protein</fullName>
    </submittedName>
</protein>
<accession>C7M340</accession>
<dbReference type="KEGG" id="afo:Afer_0466"/>
<evidence type="ECO:0000313" key="2">
    <source>
        <dbReference type="Proteomes" id="UP000000771"/>
    </source>
</evidence>
<evidence type="ECO:0000313" key="1">
    <source>
        <dbReference type="EMBL" id="ACU53434.1"/>
    </source>
</evidence>
<dbReference type="eggNOG" id="ENOG50336VX">
    <property type="taxonomic scope" value="Bacteria"/>
</dbReference>
<dbReference type="EMBL" id="CP001631">
    <property type="protein sequence ID" value="ACU53434.1"/>
    <property type="molecule type" value="Genomic_DNA"/>
</dbReference>
<proteinExistence type="predicted"/>
<dbReference type="STRING" id="525909.Afer_0466"/>
<reference evidence="1 2" key="1">
    <citation type="journal article" date="2009" name="Stand. Genomic Sci.">
        <title>Complete genome sequence of Acidimicrobium ferrooxidans type strain (ICP).</title>
        <authorList>
            <person name="Clum A."/>
            <person name="Nolan M."/>
            <person name="Lang E."/>
            <person name="Glavina Del Rio T."/>
            <person name="Tice H."/>
            <person name="Copeland A."/>
            <person name="Cheng J.F."/>
            <person name="Lucas S."/>
            <person name="Chen F."/>
            <person name="Bruce D."/>
            <person name="Goodwin L."/>
            <person name="Pitluck S."/>
            <person name="Ivanova N."/>
            <person name="Mavrommatis K."/>
            <person name="Mikhailova N."/>
            <person name="Pati A."/>
            <person name="Chen A."/>
            <person name="Palaniappan K."/>
            <person name="Goker M."/>
            <person name="Spring S."/>
            <person name="Land M."/>
            <person name="Hauser L."/>
            <person name="Chang Y.J."/>
            <person name="Jeffries C.C."/>
            <person name="Chain P."/>
            <person name="Bristow J."/>
            <person name="Eisen J.A."/>
            <person name="Markowitz V."/>
            <person name="Hugenholtz P."/>
            <person name="Kyrpides N.C."/>
            <person name="Klenk H.P."/>
            <person name="Lapidus A."/>
        </authorList>
    </citation>
    <scope>NUCLEOTIDE SEQUENCE [LARGE SCALE GENOMIC DNA]</scope>
    <source>
        <strain evidence="2">DSM 10331 / JCM 15462 / NBRC 103882 / ICP</strain>
    </source>
</reference>
<name>C7M340_ACIFD</name>
<organism evidence="1 2">
    <name type="scientific">Acidimicrobium ferrooxidans (strain DSM 10331 / JCM 15462 / NBRC 103882 / ICP)</name>
    <dbReference type="NCBI Taxonomy" id="525909"/>
    <lineage>
        <taxon>Bacteria</taxon>
        <taxon>Bacillati</taxon>
        <taxon>Actinomycetota</taxon>
        <taxon>Acidimicrobiia</taxon>
        <taxon>Acidimicrobiales</taxon>
        <taxon>Acidimicrobiaceae</taxon>
        <taxon>Acidimicrobium</taxon>
    </lineage>
</organism>